<dbReference type="EMBL" id="SCWA01000002">
    <property type="protein sequence ID" value="TDL98733.1"/>
    <property type="molecule type" value="Genomic_DNA"/>
</dbReference>
<evidence type="ECO:0000313" key="2">
    <source>
        <dbReference type="Proteomes" id="UP000295310"/>
    </source>
</evidence>
<name>A0A4R6BG41_9STAP</name>
<dbReference type="Proteomes" id="UP000295310">
    <property type="component" value="Unassembled WGS sequence"/>
</dbReference>
<reference evidence="1 2" key="1">
    <citation type="submission" date="2019-01" db="EMBL/GenBank/DDBJ databases">
        <title>Draft genome sequences of the type strains of six Macrococcus species.</title>
        <authorList>
            <person name="Mazhar S."/>
            <person name="Altermann E."/>
            <person name="Hill C."/>
            <person name="Mcauliffe O."/>
        </authorList>
    </citation>
    <scope>NUCLEOTIDE SEQUENCE [LARGE SCALE GENOMIC DNA]</scope>
    <source>
        <strain evidence="1 2">CCM4811</strain>
    </source>
</reference>
<keyword evidence="2" id="KW-1185">Reference proteome</keyword>
<dbReference type="OrthoDB" id="2416898at2"/>
<dbReference type="SUPFAM" id="SSF52096">
    <property type="entry name" value="ClpP/crotonase"/>
    <property type="match status" value="1"/>
</dbReference>
<dbReference type="InterPro" id="IPR029045">
    <property type="entry name" value="ClpP/crotonase-like_dom_sf"/>
</dbReference>
<proteinExistence type="predicted"/>
<gene>
    <name evidence="1" type="ORF">ERX27_01180</name>
</gene>
<accession>A0A4R6BG41</accession>
<organism evidence="1 2">
    <name type="scientific">Macrococcus brunensis</name>
    <dbReference type="NCBI Taxonomy" id="198483"/>
    <lineage>
        <taxon>Bacteria</taxon>
        <taxon>Bacillati</taxon>
        <taxon>Bacillota</taxon>
        <taxon>Bacilli</taxon>
        <taxon>Bacillales</taxon>
        <taxon>Staphylococcaceae</taxon>
        <taxon>Macrococcus</taxon>
    </lineage>
</organism>
<dbReference type="RefSeq" id="WP_133430995.1">
    <property type="nucleotide sequence ID" value="NZ_SCWA01000002.1"/>
</dbReference>
<sequence length="302" mass="34813">MYEYVNTFKEVRSILEDLGLKDDAISDNYQSVFNKLNPNPFTFQQVMVDYLAEFNLKSLDFVDQRYWSNGIRVRRTGDVLIVTAVTADRRFVVSDRITHLSGDSIAMLGERYQKLLFNEQTDRQDWHPILKKQHEATVLRGDQIYTFDLKAFEEEGTPEVFERDGFTEVIVHHIRGLYQLTDLRKPLLIDLRDAYGVVPEERINHMAERFSESVFLVDGMTKGSAERLAAKINNQQLVGQETYGQAERLNKQSLGEQFFIYSEGKDMTVIPGTVVELNYETDIVREAAIQLLKQLRGGNING</sequence>
<protein>
    <submittedName>
        <fullName evidence="1">Uncharacterized protein</fullName>
    </submittedName>
</protein>
<dbReference type="AlphaFoldDB" id="A0A4R6BG41"/>
<comment type="caution">
    <text evidence="1">The sequence shown here is derived from an EMBL/GenBank/DDBJ whole genome shotgun (WGS) entry which is preliminary data.</text>
</comment>
<evidence type="ECO:0000313" key="1">
    <source>
        <dbReference type="EMBL" id="TDL98733.1"/>
    </source>
</evidence>